<protein>
    <submittedName>
        <fullName evidence="3">Unnamed protein product</fullName>
    </submittedName>
</protein>
<dbReference type="GO" id="GO:0032982">
    <property type="term" value="C:myosin filament"/>
    <property type="evidence" value="ECO:0007669"/>
    <property type="project" value="TreeGrafter"/>
</dbReference>
<keyword evidence="4" id="KW-1185">Reference proteome</keyword>
<feature type="compositionally biased region" description="Polar residues" evidence="2">
    <location>
        <begin position="1253"/>
        <end position="1267"/>
    </location>
</feature>
<proteinExistence type="predicted"/>
<feature type="region of interest" description="Disordered" evidence="2">
    <location>
        <begin position="190"/>
        <end position="249"/>
    </location>
</feature>
<dbReference type="GO" id="GO:0051015">
    <property type="term" value="F:actin filament binding"/>
    <property type="evidence" value="ECO:0007669"/>
    <property type="project" value="TreeGrafter"/>
</dbReference>
<feature type="region of interest" description="Disordered" evidence="2">
    <location>
        <begin position="1"/>
        <end position="123"/>
    </location>
</feature>
<feature type="compositionally biased region" description="Polar residues" evidence="2">
    <location>
        <begin position="846"/>
        <end position="857"/>
    </location>
</feature>
<dbReference type="GO" id="GO:0000146">
    <property type="term" value="F:microfilament motor activity"/>
    <property type="evidence" value="ECO:0007669"/>
    <property type="project" value="TreeGrafter"/>
</dbReference>
<gene>
    <name evidence="3" type="ORF">Plil01_000143400</name>
</gene>
<evidence type="ECO:0000313" key="4">
    <source>
        <dbReference type="Proteomes" id="UP001165083"/>
    </source>
</evidence>
<comment type="caution">
    <text evidence="3">The sequence shown here is derived from an EMBL/GenBank/DDBJ whole genome shotgun (WGS) entry which is preliminary data.</text>
</comment>
<feature type="region of interest" description="Disordered" evidence="2">
    <location>
        <begin position="682"/>
        <end position="904"/>
    </location>
</feature>
<evidence type="ECO:0000256" key="2">
    <source>
        <dbReference type="SAM" id="MobiDB-lite"/>
    </source>
</evidence>
<feature type="compositionally biased region" description="Low complexity" evidence="2">
    <location>
        <begin position="616"/>
        <end position="628"/>
    </location>
</feature>
<feature type="compositionally biased region" description="Low complexity" evidence="2">
    <location>
        <begin position="569"/>
        <end position="580"/>
    </location>
</feature>
<feature type="compositionally biased region" description="Polar residues" evidence="2">
    <location>
        <begin position="1"/>
        <end position="11"/>
    </location>
</feature>
<feature type="region of interest" description="Disordered" evidence="2">
    <location>
        <begin position="567"/>
        <end position="644"/>
    </location>
</feature>
<organism evidence="3 4">
    <name type="scientific">Phytophthora lilii</name>
    <dbReference type="NCBI Taxonomy" id="2077276"/>
    <lineage>
        <taxon>Eukaryota</taxon>
        <taxon>Sar</taxon>
        <taxon>Stramenopiles</taxon>
        <taxon>Oomycota</taxon>
        <taxon>Peronosporomycetes</taxon>
        <taxon>Peronosporales</taxon>
        <taxon>Peronosporaceae</taxon>
        <taxon>Phytophthora</taxon>
    </lineage>
</organism>
<evidence type="ECO:0000313" key="3">
    <source>
        <dbReference type="EMBL" id="GMF10653.1"/>
    </source>
</evidence>
<dbReference type="OrthoDB" id="2148418at2759"/>
<feature type="compositionally biased region" description="Basic and acidic residues" evidence="2">
    <location>
        <begin position="789"/>
        <end position="802"/>
    </location>
</feature>
<feature type="compositionally biased region" description="Basic and acidic residues" evidence="2">
    <location>
        <begin position="1639"/>
        <end position="1651"/>
    </location>
</feature>
<feature type="compositionally biased region" description="Basic and acidic residues" evidence="2">
    <location>
        <begin position="858"/>
        <end position="874"/>
    </location>
</feature>
<feature type="compositionally biased region" description="Polar residues" evidence="2">
    <location>
        <begin position="62"/>
        <end position="80"/>
    </location>
</feature>
<name>A0A9W6WPA5_9STRA</name>
<feature type="coiled-coil region" evidence="1">
    <location>
        <begin position="137"/>
        <end position="164"/>
    </location>
</feature>
<evidence type="ECO:0000256" key="1">
    <source>
        <dbReference type="SAM" id="Coils"/>
    </source>
</evidence>
<sequence length="2796" mass="307183">MDRSSSWTNAGRSADYIPPSRVARMAVPSPRPPPGSTAEAVATARRAEYGAGGSILPVLPSASPNASKRTSWTTPRSPTESFEDDFHHSSDETFAPPPRRAEMASMAAARRAEPVRQQPLSDGLFASETEQAQLAYMEQMYGTINLLNAELENERRNRTALEHAAPARPSTYPAMSDYSSYEEDVQLPVGEFDEPPSGFVVSQTPVAPSYSPRKLRTMPSPPSHPPQSQHRTARPPVSPRSIAKDPDEDLCTTLGKNAELRIRSRDMERTVEKTELELELARKQIKMAERRAENREEKLRALLKEKLNWQKELKATRAQVVEEKMRQVDLFREVEAAKRHFAAELESVEQELRSAQEENSQLRTHAAEMKAQINFQARKMEEMARQAQDEKARFVAMIEDTRHRFREWKEGEAEALAAAHEQMMRNLKTEYELKMERHQDEKQKLRDKVNDLEVSMRLLQKDRALSPLELSLRKAAILGSKDNTGTIEAEQIETQSRILELENLLAHSHEYQSRQESIIKLSEATISRLMQEREVTALENLSLHPFGVEPQRPRSEDLPYDIQLTGYVTAPSSPVRRASPPTTPPRSPQHPMKVSEPPIVRSPKSRAHTPRRADLEASIAQAAEADSATNQLSGAEDAVPSTREQSLMNELAQLRKELAEAKARTVMPLVSSDSDGIEEIKSAEQEPTSMPEVPDAPISPGSCDKLASDTNTDDIQVSATPETPIVQDETMEEEVETNSQNEVIAELKAEDTPESDERHAEDTPSDATAIATDVNDKVPCDSALSPETSPHENADEERHSDNVVHGNVVSADNSEATNWPADEIANDSDETSLIPTSVEAFGGGAQTENDAIATSTQETHDPNEQEEPFTHEVASEEISTNESLNAPTSEEGQDKTDTHEDDEMQTACKDITTDDSADLDTQIIAESILSEFTPITFENIRDTPAEENIVTQLRSNKIAAVTDDTQHDDVVHDLDEKEDAPVIGENGVVEAAESLVENRAEELRNDFSAKAEDPGDHFDPDVEQENQCLTSSSESSMKLADTNCVLKSDVGDAENALSVEEQLNTESEIEVNSPGASAVHSDVEESMYELVARVVKIVCADIERSCDAAEPSETQVLKELNVSLMLESLDVNSRLRDETSDCSTIVDSTPKIINVEEQHADNDPVIVDESQDSYNYAGDDTLFKAPVVDNVDIKSNDTTFAVRDVNLKQNQPNENKALSSAEHDGAEALADNVYLSADIEIVEVVETSVQGNTVTLTENSTETSSPAEGSPSDVENEVSSIADVDAQNTSIECFERLSAEVSSINSGGEASGEFKEKVCATTEVISKDDELRLQQSEFAEPQKLLETSKEKEELTYRPTGTPETCMAEALVSLVEHTAISLVASRQETSENICNAESDSISIAEISSPVAQGSNKLEPAEEVHDSTEVIVSDCDIPASMEHEVVKSPTDTDDATYFEVSIEADESLGVSDHFTKHSATLDVDLTPPLESDALSSEDSDSVTLATKAFAESFVLEIMQVLDSSPLNDAYRIVDTEFQQDLTTELIGDDTSVDRVNVLAEDLAGEMIDETLSSYNTNDHDANISTAPTSPTVNSNLEIEGFDSIALIVSADECKNSEQFDDVHLHEVEDSVGSSASLDDTLPGKRDPNTPGQEEKINQSVEQIGGTESQALETLVAADPMPDSASEPLPTVDTLTMAREFVSDIEAIALTAVLSMQSEVYSENLIRDADKASEELESNLTRSFIDSCNFSDEQNDFASTTTDPDEPARNEELNSGNTERSHAEEDVSPSALNDSAGETDTRDDNVSSHFHNLAEEATLQVQVAHASSSDQMEDDADSVELHETTLGLLSDNNEFSTREILSEVAYLFASQAIGEVLNRLLQPYGLSMDQYTIRESTDTIEVNQCEIASEEIHSAGDVNAQTLTSALCTGCHRNEPSTAREKEYLLTETLNEDISVVSDNVREAIKSMIVLVTKDLLREVAEREEVDERRGCLATESDLCIEPDANSGGDQNNIPPEDANYSVEPVVTLDEAPTAFVDNKACVHTTAEPEHEIMGLVLTKMVDKIVFAADKHGSWSEASHNSTDVGFTSRCGAMPDENLSSDAGSDFQPDDKNVQCIDGSLTFGQVSSRLAVEEQITAVDGQMEVRHEPTLVVESSNHFQCEDELTSNVMQAEDDFILFDAISTEAEIAPGVEKVTLAATSGVDSRSDDLFEHDCCQAPEALKYEEISIFDSMLTDIVTAIETCNMNETCLSDDSTTPHENEKTEQLRLMPKCNAEQDKICDESSEVREDLAQIDALASDPDYKDVNNQGAKGCIIEVSAETPCNATIDEERVAVRLALNILVDTVVSGTEAVSIVLEPTIPSKERKSIEPFTPGEDVVAVETETVIPSADNFDIAAFSIESEVGKVVADLCTSVERKNTPRHHGRARSVHFAGGTKDPSVDRLNVARRSVLLWQAPRDTACTKEAVESSAKRRASKRRTSRRTLADLLAFPTEMARFTSSDTTLLAYDARHEQGQPFSLLDHSILTINPNGRHIHLDDSDERVGSKVIGKRKTLMQELHSKNLALRQIPRFNYMPMRIKFQWSDFVVATPVRASDSSIGQGHISKSPVEPMRLLQKKGAKLPCGSYVIVSAFIRPLEDGNENLRVQIYDAERVEEFQFDFSEDIMKKYYLESTGMEAQSLEFLGHLEFRRDEDAIIIKLPEKKAGEGSKSDADRIQSERTMVVGADPRKREPPSKQSRMSAYRQKRPASSPAMTSSQDSSESSSSREPSSAEPSEAEGASPPNESLNVEESESTKTGP</sequence>
<feature type="compositionally biased region" description="Polar residues" evidence="2">
    <location>
        <begin position="708"/>
        <end position="721"/>
    </location>
</feature>
<feature type="region of interest" description="Disordered" evidence="2">
    <location>
        <begin position="1628"/>
        <end position="1651"/>
    </location>
</feature>
<dbReference type="EMBL" id="BSXW01000050">
    <property type="protein sequence ID" value="GMF10653.1"/>
    <property type="molecule type" value="Genomic_DNA"/>
</dbReference>
<feature type="compositionally biased region" description="Basic and acidic residues" evidence="2">
    <location>
        <begin position="2699"/>
        <end position="2715"/>
    </location>
</feature>
<feature type="region of interest" description="Disordered" evidence="2">
    <location>
        <begin position="2699"/>
        <end position="2796"/>
    </location>
</feature>
<feature type="coiled-coil region" evidence="1">
    <location>
        <begin position="257"/>
        <end position="393"/>
    </location>
</feature>
<feature type="compositionally biased region" description="Basic and acidic residues" evidence="2">
    <location>
        <begin position="745"/>
        <end position="762"/>
    </location>
</feature>
<dbReference type="GO" id="GO:0016460">
    <property type="term" value="C:myosin II complex"/>
    <property type="evidence" value="ECO:0007669"/>
    <property type="project" value="TreeGrafter"/>
</dbReference>
<accession>A0A9W6WPA5</accession>
<keyword evidence="1" id="KW-0175">Coiled coil</keyword>
<dbReference type="PANTHER" id="PTHR45615:SF40">
    <property type="entry name" value="MYOSIN HEAVY CHAIN, NON-MUSCLE"/>
    <property type="match status" value="1"/>
</dbReference>
<feature type="compositionally biased region" description="Polar residues" evidence="2">
    <location>
        <begin position="877"/>
        <end position="890"/>
    </location>
</feature>
<feature type="region of interest" description="Disordered" evidence="2">
    <location>
        <begin position="1253"/>
        <end position="1277"/>
    </location>
</feature>
<dbReference type="Proteomes" id="UP001165083">
    <property type="component" value="Unassembled WGS sequence"/>
</dbReference>
<feature type="compositionally biased region" description="Low complexity" evidence="2">
    <location>
        <begin position="2753"/>
        <end position="2783"/>
    </location>
</feature>
<dbReference type="PANTHER" id="PTHR45615">
    <property type="entry name" value="MYOSIN HEAVY CHAIN, NON-MUSCLE"/>
    <property type="match status" value="1"/>
</dbReference>
<feature type="coiled-coil region" evidence="1">
    <location>
        <begin position="417"/>
        <end position="462"/>
    </location>
</feature>
<feature type="compositionally biased region" description="Polar residues" evidence="2">
    <location>
        <begin position="1748"/>
        <end position="1759"/>
    </location>
</feature>
<feature type="region of interest" description="Disordered" evidence="2">
    <location>
        <begin position="1748"/>
        <end position="1803"/>
    </location>
</feature>
<dbReference type="GO" id="GO:0005737">
    <property type="term" value="C:cytoplasm"/>
    <property type="evidence" value="ECO:0007669"/>
    <property type="project" value="TreeGrafter"/>
</dbReference>
<reference evidence="3" key="1">
    <citation type="submission" date="2023-04" db="EMBL/GenBank/DDBJ databases">
        <title>Phytophthora lilii NBRC 32176.</title>
        <authorList>
            <person name="Ichikawa N."/>
            <person name="Sato H."/>
            <person name="Tonouchi N."/>
        </authorList>
    </citation>
    <scope>NUCLEOTIDE SEQUENCE</scope>
    <source>
        <strain evidence="3">NBRC 32176</strain>
    </source>
</reference>